<dbReference type="GO" id="GO:0033628">
    <property type="term" value="P:regulation of cell adhesion mediated by integrin"/>
    <property type="evidence" value="ECO:0007669"/>
    <property type="project" value="TreeGrafter"/>
</dbReference>
<dbReference type="PROSITE" id="PS00135">
    <property type="entry name" value="TRYPSIN_SER"/>
    <property type="match status" value="1"/>
</dbReference>
<keyword evidence="6" id="KW-0720">Serine protease</keyword>
<keyword evidence="5" id="KW-0378">Hydrolase</keyword>
<feature type="domain" description="Peptidase S1" evidence="12">
    <location>
        <begin position="1"/>
        <end position="122"/>
    </location>
</feature>
<keyword evidence="3" id="KW-0645">Protease</keyword>
<dbReference type="InterPro" id="IPR001254">
    <property type="entry name" value="Trypsin_dom"/>
</dbReference>
<dbReference type="FunFam" id="2.40.10.10:FF:000002">
    <property type="entry name" value="Transmembrane protease serine"/>
    <property type="match status" value="1"/>
</dbReference>
<keyword evidence="2" id="KW-0245">EGF-like domain</keyword>
<dbReference type="GO" id="GO:0004252">
    <property type="term" value="F:serine-type endopeptidase activity"/>
    <property type="evidence" value="ECO:0007669"/>
    <property type="project" value="UniProtKB-EC"/>
</dbReference>
<dbReference type="InterPro" id="IPR033116">
    <property type="entry name" value="TRYPSIN_SER"/>
</dbReference>
<dbReference type="GO" id="GO:0031639">
    <property type="term" value="P:plasminogen activation"/>
    <property type="evidence" value="ECO:0007669"/>
    <property type="project" value="TreeGrafter"/>
</dbReference>
<accession>A0A3Q3WI57</accession>
<dbReference type="InterPro" id="IPR009003">
    <property type="entry name" value="Peptidase_S1_PA"/>
</dbReference>
<name>A0A3Q3WI57_MOLML</name>
<dbReference type="PANTHER" id="PTHR24264">
    <property type="entry name" value="TRYPSIN-RELATED"/>
    <property type="match status" value="1"/>
</dbReference>
<feature type="chain" id="PRO_5018522575" description="trypsin" evidence="11">
    <location>
        <begin position="22"/>
        <end position="122"/>
    </location>
</feature>
<organism evidence="13 14">
    <name type="scientific">Mola mola</name>
    <name type="common">Ocean sunfish</name>
    <name type="synonym">Tetraodon mola</name>
    <dbReference type="NCBI Taxonomy" id="94237"/>
    <lineage>
        <taxon>Eukaryota</taxon>
        <taxon>Metazoa</taxon>
        <taxon>Chordata</taxon>
        <taxon>Craniata</taxon>
        <taxon>Vertebrata</taxon>
        <taxon>Euteleostomi</taxon>
        <taxon>Actinopterygii</taxon>
        <taxon>Neopterygii</taxon>
        <taxon>Teleostei</taxon>
        <taxon>Neoteleostei</taxon>
        <taxon>Acanthomorphata</taxon>
        <taxon>Eupercaria</taxon>
        <taxon>Tetraodontiformes</taxon>
        <taxon>Molidae</taxon>
        <taxon>Mola</taxon>
    </lineage>
</organism>
<dbReference type="Pfam" id="PF00089">
    <property type="entry name" value="Trypsin"/>
    <property type="match status" value="1"/>
</dbReference>
<dbReference type="InterPro" id="IPR050127">
    <property type="entry name" value="Serine_Proteases_S1"/>
</dbReference>
<evidence type="ECO:0000256" key="3">
    <source>
        <dbReference type="ARBA" id="ARBA00022670"/>
    </source>
</evidence>
<comment type="catalytic activity">
    <reaction evidence="9">
        <text>Preferential cleavage: Arg-|-Xaa, Lys-|-Xaa.</text>
        <dbReference type="EC" id="3.4.21.4"/>
    </reaction>
</comment>
<keyword evidence="4 11" id="KW-0732">Signal</keyword>
<proteinExistence type="inferred from homology"/>
<evidence type="ECO:0000256" key="11">
    <source>
        <dbReference type="SAM" id="SignalP"/>
    </source>
</evidence>
<evidence type="ECO:0000256" key="2">
    <source>
        <dbReference type="ARBA" id="ARBA00022536"/>
    </source>
</evidence>
<dbReference type="EC" id="3.4.21.4" evidence="10"/>
<dbReference type="CDD" id="cd00190">
    <property type="entry name" value="Tryp_SPc"/>
    <property type="match status" value="1"/>
</dbReference>
<dbReference type="PROSITE" id="PS50240">
    <property type="entry name" value="TRYPSIN_DOM"/>
    <property type="match status" value="1"/>
</dbReference>
<dbReference type="SUPFAM" id="SSF50494">
    <property type="entry name" value="Trypsin-like serine proteases"/>
    <property type="match status" value="1"/>
</dbReference>
<comment type="similarity">
    <text evidence="8">Belongs to the peptidase S1 family. CLIP subfamily.</text>
</comment>
<evidence type="ECO:0000313" key="13">
    <source>
        <dbReference type="Ensembl" id="ENSMMOP00000014448.1"/>
    </source>
</evidence>
<evidence type="ECO:0000256" key="10">
    <source>
        <dbReference type="ARBA" id="ARBA00038868"/>
    </source>
</evidence>
<dbReference type="Gene3D" id="2.40.10.10">
    <property type="entry name" value="Trypsin-like serine proteases"/>
    <property type="match status" value="1"/>
</dbReference>
<dbReference type="Proteomes" id="UP000261620">
    <property type="component" value="Unplaced"/>
</dbReference>
<evidence type="ECO:0000256" key="7">
    <source>
        <dbReference type="ARBA" id="ARBA00023157"/>
    </source>
</evidence>
<dbReference type="PANTHER" id="PTHR24264:SF38">
    <property type="entry name" value="UROKINASE-TYPE PLASMINOGEN ACTIVATOR"/>
    <property type="match status" value="1"/>
</dbReference>
<comment type="subcellular location">
    <subcellularLocation>
        <location evidence="1">Secreted</location>
        <location evidence="1">Extracellular space</location>
    </subcellularLocation>
</comment>
<evidence type="ECO:0000256" key="1">
    <source>
        <dbReference type="ARBA" id="ARBA00004239"/>
    </source>
</evidence>
<dbReference type="Ensembl" id="ENSMMOT00000014683.1">
    <property type="protein sequence ID" value="ENSMMOP00000014448.1"/>
    <property type="gene ID" value="ENSMMOG00000011050.1"/>
</dbReference>
<keyword evidence="14" id="KW-1185">Reference proteome</keyword>
<keyword evidence="7" id="KW-1015">Disulfide bond</keyword>
<dbReference type="SMART" id="SM00020">
    <property type="entry name" value="Tryp_SPc"/>
    <property type="match status" value="1"/>
</dbReference>
<evidence type="ECO:0000256" key="8">
    <source>
        <dbReference type="ARBA" id="ARBA00024195"/>
    </source>
</evidence>
<evidence type="ECO:0000256" key="4">
    <source>
        <dbReference type="ARBA" id="ARBA00022729"/>
    </source>
</evidence>
<sequence length="122" mass="13551">MTWNMQLISAPFQCFLDLTVCFPAAGRYSQYLKQTEVRLISHAECKSVAYYGDLITKSMLCAGSPDWNTDSCKGDSGGPLVCEVSGRIFLFGVVSWGEGCAKRNKPGVYTQVTNYNKWINDT</sequence>
<dbReference type="AlphaFoldDB" id="A0A3Q3WI57"/>
<evidence type="ECO:0000256" key="6">
    <source>
        <dbReference type="ARBA" id="ARBA00022825"/>
    </source>
</evidence>
<evidence type="ECO:0000256" key="5">
    <source>
        <dbReference type="ARBA" id="ARBA00022801"/>
    </source>
</evidence>
<evidence type="ECO:0000259" key="12">
    <source>
        <dbReference type="PROSITE" id="PS50240"/>
    </source>
</evidence>
<evidence type="ECO:0000256" key="9">
    <source>
        <dbReference type="ARBA" id="ARBA00036320"/>
    </source>
</evidence>
<feature type="signal peptide" evidence="11">
    <location>
        <begin position="1"/>
        <end position="21"/>
    </location>
</feature>
<protein>
    <recommendedName>
        <fullName evidence="10">trypsin</fullName>
        <ecNumber evidence="10">3.4.21.4</ecNumber>
    </recommendedName>
</protein>
<dbReference type="InterPro" id="IPR043504">
    <property type="entry name" value="Peptidase_S1_PA_chymotrypsin"/>
</dbReference>
<reference evidence="13" key="1">
    <citation type="submission" date="2025-08" db="UniProtKB">
        <authorList>
            <consortium name="Ensembl"/>
        </authorList>
    </citation>
    <scope>IDENTIFICATION</scope>
</reference>
<dbReference type="GO" id="GO:0005615">
    <property type="term" value="C:extracellular space"/>
    <property type="evidence" value="ECO:0007669"/>
    <property type="project" value="TreeGrafter"/>
</dbReference>
<evidence type="ECO:0000313" key="14">
    <source>
        <dbReference type="Proteomes" id="UP000261620"/>
    </source>
</evidence>
<reference evidence="13" key="2">
    <citation type="submission" date="2025-09" db="UniProtKB">
        <authorList>
            <consortium name="Ensembl"/>
        </authorList>
    </citation>
    <scope>IDENTIFICATION</scope>
</reference>